<evidence type="ECO:0000313" key="4">
    <source>
        <dbReference type="Proteomes" id="UP000033451"/>
    </source>
</evidence>
<gene>
    <name evidence="3" type="ORF">RR49_01117</name>
</gene>
<dbReference type="Proteomes" id="UP000033451">
    <property type="component" value="Unassembled WGS sequence"/>
</dbReference>
<accession>A0A0F0LX04</accession>
<dbReference type="InterPro" id="IPR009492">
    <property type="entry name" value="TniQ"/>
</dbReference>
<dbReference type="OrthoDB" id="3874088at2"/>
<feature type="region of interest" description="Disordered" evidence="1">
    <location>
        <begin position="786"/>
        <end position="806"/>
    </location>
</feature>
<dbReference type="InterPro" id="IPR036388">
    <property type="entry name" value="WH-like_DNA-bd_sf"/>
</dbReference>
<comment type="caution">
    <text evidence="3">The sequence shown here is derived from an EMBL/GenBank/DDBJ whole genome shotgun (WGS) entry which is preliminary data.</text>
</comment>
<protein>
    <submittedName>
        <fullName evidence="3">Bacterial regulatory helix-turn-helix protein, lysR family</fullName>
    </submittedName>
</protein>
<dbReference type="AlphaFoldDB" id="A0A0F0LX04"/>
<dbReference type="PROSITE" id="PS50931">
    <property type="entry name" value="HTH_LYSR"/>
    <property type="match status" value="1"/>
</dbReference>
<sequence>MSKPAGVVRVLPFRVRPLPDEPFDSWLEASAAANRATVAEMACALGLVEQEGGRAVSATSWMAAQWATELTDEQASRLERSTGIPAAQFQEMTRMRFARHAIRYTRQGRISFRCPVGGMAGRYCPECLADSGGRWRMSWQFPFTFACVRHRRILADTCPVCHKPPRHTGHPLAGIPHPGHCHNPVAGAGTGPIASRCRGDLTAHPERIAAPDAALHAQRRMMQILSTGEGRFGIYADAPQPAITVLEDIRLLTRAAGVTLCDGGDLDMPELGTGLLEVVPRDKHAWTWAGPPTAAGGAVGTTVAIAALEDADRAVRLLAGRLAVSTSYTGQTPQLQRLIAASLGRTRRPTLFLQAGPASDVNPEDRARKVPAQLWDEWTSALTPRRINSDVAASALAAAVVFTGTRLTHSAALALLDSAAPIRQVTHVMREFGRPGAETPALAAILNLAAYLDARGTPIDYARRRRLDCTDLLPEEEWQQLCARLNVQPGAGARHRQARAHLYRAITGNSMRRAPEGWDAGGLSPRTVTTFTMSLPDSVRRELDDVGRAFLLSRGIDEPLSWAPPLATHIEPTAVRGKTVGEWATARPVRGALDTPSRSRELIAQYGEGATTYQLARRTGVSRQTVSRVLADGNSTLRRGRPTTFVIDEGWLRDRYEEEGMTLRQIAALVGCSAPTIAHRIQAAGIAMRPGPHDRTPHPLAGRSPLLQRALVGRQPIERARRFLIATEHENVRAAAATIRTTQSSLSAQLASLGADVGGTLFVPAARNRPMRLTPLGERLARELRRALAADPDAQTTSPTEEEKPS</sequence>
<dbReference type="PATRIC" id="fig|400772.4.peg.1140"/>
<dbReference type="Gene3D" id="1.10.10.10">
    <property type="entry name" value="Winged helix-like DNA-binding domain superfamily/Winged helix DNA-binding domain"/>
    <property type="match status" value="1"/>
</dbReference>
<dbReference type="GO" id="GO:0003700">
    <property type="term" value="F:DNA-binding transcription factor activity"/>
    <property type="evidence" value="ECO:0007669"/>
    <property type="project" value="InterPro"/>
</dbReference>
<evidence type="ECO:0000313" key="3">
    <source>
        <dbReference type="EMBL" id="KJL37229.1"/>
    </source>
</evidence>
<evidence type="ECO:0000256" key="1">
    <source>
        <dbReference type="SAM" id="MobiDB-lite"/>
    </source>
</evidence>
<dbReference type="Pfam" id="PF06527">
    <property type="entry name" value="TniQ"/>
    <property type="match status" value="1"/>
</dbReference>
<name>A0A0F0LX04_9MICO</name>
<dbReference type="SUPFAM" id="SSF46785">
    <property type="entry name" value="Winged helix' DNA-binding domain"/>
    <property type="match status" value="1"/>
</dbReference>
<dbReference type="STRING" id="400772.RR49_01117"/>
<dbReference type="EMBL" id="JYIY01000068">
    <property type="protein sequence ID" value="KJL37229.1"/>
    <property type="molecule type" value="Genomic_DNA"/>
</dbReference>
<organism evidence="3 4">
    <name type="scientific">Microbacterium ginsengisoli</name>
    <dbReference type="NCBI Taxonomy" id="400772"/>
    <lineage>
        <taxon>Bacteria</taxon>
        <taxon>Bacillati</taxon>
        <taxon>Actinomycetota</taxon>
        <taxon>Actinomycetes</taxon>
        <taxon>Micrococcales</taxon>
        <taxon>Microbacteriaceae</taxon>
        <taxon>Microbacterium</taxon>
    </lineage>
</organism>
<reference evidence="3 4" key="1">
    <citation type="submission" date="2015-02" db="EMBL/GenBank/DDBJ databases">
        <title>Draft genome sequences of ten Microbacterium spp. with emphasis on heavy metal contaminated environments.</title>
        <authorList>
            <person name="Corretto E."/>
        </authorList>
    </citation>
    <scope>NUCLEOTIDE SEQUENCE [LARGE SCALE GENOMIC DNA]</scope>
    <source>
        <strain evidence="3 4">DSM 18659</strain>
    </source>
</reference>
<keyword evidence="4" id="KW-1185">Reference proteome</keyword>
<dbReference type="RefSeq" id="WP_045247072.1">
    <property type="nucleotide sequence ID" value="NZ_JYIY01000068.1"/>
</dbReference>
<dbReference type="InterPro" id="IPR036390">
    <property type="entry name" value="WH_DNA-bd_sf"/>
</dbReference>
<dbReference type="Pfam" id="PF00126">
    <property type="entry name" value="HTH_1"/>
    <property type="match status" value="1"/>
</dbReference>
<evidence type="ECO:0000259" key="2">
    <source>
        <dbReference type="PROSITE" id="PS50931"/>
    </source>
</evidence>
<dbReference type="InterPro" id="IPR000847">
    <property type="entry name" value="LysR_HTH_N"/>
</dbReference>
<proteinExistence type="predicted"/>
<feature type="domain" description="HTH lysR-type" evidence="2">
    <location>
        <begin position="728"/>
        <end position="774"/>
    </location>
</feature>